<dbReference type="GO" id="GO:0008033">
    <property type="term" value="P:tRNA processing"/>
    <property type="evidence" value="ECO:0007669"/>
    <property type="project" value="UniProtKB-KW"/>
</dbReference>
<keyword evidence="1" id="KW-0819">tRNA processing</keyword>
<reference evidence="2 3" key="1">
    <citation type="journal article" date="2011" name="J. Bacteriol.">
        <title>Complete genome sequence of 'Vulcanisaeta moutnovskia' strain 768-28, a novel member of the hyperthermophilic crenarchaeal genus vulcanisaeta.</title>
        <authorList>
            <person name="Gumerov V.M."/>
            <person name="Mardanov A.V."/>
            <person name="Beletsky A.V."/>
            <person name="Prokofeva M.I."/>
            <person name="Bonch-Osmolovskaya E.A."/>
            <person name="Ravin N.V."/>
            <person name="Skryabin K.G."/>
        </authorList>
    </citation>
    <scope>NUCLEOTIDE SEQUENCE [LARGE SCALE GENOMIC DNA]</scope>
    <source>
        <strain evidence="2 3">768-28</strain>
    </source>
</reference>
<dbReference type="Proteomes" id="UP000007485">
    <property type="component" value="Chromosome"/>
</dbReference>
<sequence length="192" mass="21140">MGSADRRLISLLKRLGYGLVALIISGNNDIEELPAFRKLVITKGSAWKIGLSRSFDLVSVVPWSRFALNKLISDDRIDAITVNEVNRKVLPSKAQARAMAREGKALEIVINPIVSNGESGLAFLRDVINDYSTIDGLRIVVSQGISKVSDVRNPRDIVELIRVLTGVDAKPLISENPYELLVDALYRRGVCL</sequence>
<protein>
    <submittedName>
        <fullName evidence="2">Uncharacterized protein</fullName>
    </submittedName>
</protein>
<dbReference type="AlphaFoldDB" id="F0QUK2"/>
<gene>
    <name evidence="2" type="ordered locus">VMUT_0451</name>
</gene>
<proteinExistence type="predicted"/>
<dbReference type="eggNOG" id="arCOG00307">
    <property type="taxonomic scope" value="Archaea"/>
</dbReference>
<evidence type="ECO:0000313" key="3">
    <source>
        <dbReference type="Proteomes" id="UP000007485"/>
    </source>
</evidence>
<dbReference type="Pfam" id="PF01876">
    <property type="entry name" value="RNase_P_p30"/>
    <property type="match status" value="1"/>
</dbReference>
<dbReference type="HOGENOM" id="CLU_1381491_0_0_2"/>
<dbReference type="InterPro" id="IPR002738">
    <property type="entry name" value="RNase_P_p30"/>
</dbReference>
<dbReference type="Gene3D" id="3.20.20.140">
    <property type="entry name" value="Metal-dependent hydrolases"/>
    <property type="match status" value="1"/>
</dbReference>
<evidence type="ECO:0000313" key="2">
    <source>
        <dbReference type="EMBL" id="ADY00663.1"/>
    </source>
</evidence>
<accession>F0QUK2</accession>
<dbReference type="STRING" id="985053.VMUT_0451"/>
<organism evidence="2 3">
    <name type="scientific">Vulcanisaeta moutnovskia (strain 768-28)</name>
    <dbReference type="NCBI Taxonomy" id="985053"/>
    <lineage>
        <taxon>Archaea</taxon>
        <taxon>Thermoproteota</taxon>
        <taxon>Thermoprotei</taxon>
        <taxon>Thermoproteales</taxon>
        <taxon>Thermoproteaceae</taxon>
        <taxon>Vulcanisaeta</taxon>
    </lineage>
</organism>
<dbReference type="InterPro" id="IPR016195">
    <property type="entry name" value="Pol/histidinol_Pase-like"/>
</dbReference>
<name>F0QUK2_VULM7</name>
<keyword evidence="3" id="KW-1185">Reference proteome</keyword>
<dbReference type="EMBL" id="CP002529">
    <property type="protein sequence ID" value="ADY00663.1"/>
    <property type="molecule type" value="Genomic_DNA"/>
</dbReference>
<dbReference type="SUPFAM" id="SSF89550">
    <property type="entry name" value="PHP domain-like"/>
    <property type="match status" value="1"/>
</dbReference>
<evidence type="ECO:0000256" key="1">
    <source>
        <dbReference type="ARBA" id="ARBA00022694"/>
    </source>
</evidence>
<dbReference type="KEGG" id="vmo:VMUT_0451"/>